<organism evidence="1 2">
    <name type="scientific">Xylaria bambusicola</name>
    <dbReference type="NCBI Taxonomy" id="326684"/>
    <lineage>
        <taxon>Eukaryota</taxon>
        <taxon>Fungi</taxon>
        <taxon>Dikarya</taxon>
        <taxon>Ascomycota</taxon>
        <taxon>Pezizomycotina</taxon>
        <taxon>Sordariomycetes</taxon>
        <taxon>Xylariomycetidae</taxon>
        <taxon>Xylariales</taxon>
        <taxon>Xylariaceae</taxon>
        <taxon>Xylaria</taxon>
    </lineage>
</organism>
<evidence type="ECO:0000313" key="1">
    <source>
        <dbReference type="EMBL" id="KAK5637676.1"/>
    </source>
</evidence>
<proteinExistence type="predicted"/>
<keyword evidence="2" id="KW-1185">Reference proteome</keyword>
<dbReference type="Proteomes" id="UP001305414">
    <property type="component" value="Unassembled WGS sequence"/>
</dbReference>
<evidence type="ECO:0000313" key="2">
    <source>
        <dbReference type="Proteomes" id="UP001305414"/>
    </source>
</evidence>
<reference evidence="1 2" key="1">
    <citation type="submission" date="2023-10" db="EMBL/GenBank/DDBJ databases">
        <title>Draft genome sequence of Xylaria bambusicola isolate GMP-LS, the root and basal stem rot pathogen of sugarcane in Indonesia.</title>
        <authorList>
            <person name="Selvaraj P."/>
            <person name="Muralishankar V."/>
            <person name="Muruganantham S."/>
            <person name="Sp S."/>
            <person name="Haryani S."/>
            <person name="Lau K.J.X."/>
            <person name="Naqvi N.I."/>
        </authorList>
    </citation>
    <scope>NUCLEOTIDE SEQUENCE [LARGE SCALE GENOMIC DNA]</scope>
    <source>
        <strain evidence="1">GMP-LS</strain>
    </source>
</reference>
<protein>
    <submittedName>
        <fullName evidence="1">Uncharacterized protein</fullName>
    </submittedName>
</protein>
<dbReference type="AlphaFoldDB" id="A0AAN7V1N6"/>
<name>A0AAN7V1N6_9PEZI</name>
<gene>
    <name evidence="1" type="ORF">RRF57_013391</name>
</gene>
<dbReference type="EMBL" id="JAWHQM010000233">
    <property type="protein sequence ID" value="KAK5637676.1"/>
    <property type="molecule type" value="Genomic_DNA"/>
</dbReference>
<sequence length="63" mass="7171">MAVDEIKLLMDFFIEDLENMACGGIILDTSNTRRISKVLRRAALVGNDLVRSYIRQWSKASLL</sequence>
<comment type="caution">
    <text evidence="1">The sequence shown here is derived from an EMBL/GenBank/DDBJ whole genome shotgun (WGS) entry which is preliminary data.</text>
</comment>
<accession>A0AAN7V1N6</accession>